<keyword evidence="11" id="KW-1185">Reference proteome</keyword>
<feature type="transmembrane region" description="Helical" evidence="8">
    <location>
        <begin position="7"/>
        <end position="24"/>
    </location>
</feature>
<feature type="transmembrane region" description="Helical" evidence="8">
    <location>
        <begin position="105"/>
        <end position="122"/>
    </location>
</feature>
<dbReference type="PANTHER" id="PTHR33908">
    <property type="entry name" value="MANNOSYLTRANSFERASE YKCB-RELATED"/>
    <property type="match status" value="1"/>
</dbReference>
<dbReference type="PANTHER" id="PTHR33908:SF11">
    <property type="entry name" value="MEMBRANE PROTEIN"/>
    <property type="match status" value="1"/>
</dbReference>
<feature type="transmembrane region" description="Helical" evidence="8">
    <location>
        <begin position="291"/>
        <end position="310"/>
    </location>
</feature>
<dbReference type="GO" id="GO:0016757">
    <property type="term" value="F:glycosyltransferase activity"/>
    <property type="evidence" value="ECO:0007669"/>
    <property type="project" value="UniProtKB-KW"/>
</dbReference>
<evidence type="ECO:0000256" key="4">
    <source>
        <dbReference type="ARBA" id="ARBA00022679"/>
    </source>
</evidence>
<feature type="transmembrane region" description="Helical" evidence="8">
    <location>
        <begin position="76"/>
        <end position="93"/>
    </location>
</feature>
<accession>A0ABW4JWC8</accession>
<feature type="transmembrane region" description="Helical" evidence="8">
    <location>
        <begin position="160"/>
        <end position="185"/>
    </location>
</feature>
<name>A0ABW4JWC8_9HYPH</name>
<keyword evidence="4 10" id="KW-0808">Transferase</keyword>
<feature type="transmembrane region" description="Helical" evidence="8">
    <location>
        <begin position="253"/>
        <end position="271"/>
    </location>
</feature>
<evidence type="ECO:0000256" key="7">
    <source>
        <dbReference type="ARBA" id="ARBA00023136"/>
    </source>
</evidence>
<evidence type="ECO:0000256" key="8">
    <source>
        <dbReference type="SAM" id="Phobius"/>
    </source>
</evidence>
<dbReference type="Proteomes" id="UP001597327">
    <property type="component" value="Unassembled WGS sequence"/>
</dbReference>
<evidence type="ECO:0000259" key="9">
    <source>
        <dbReference type="Pfam" id="PF13231"/>
    </source>
</evidence>
<evidence type="ECO:0000256" key="6">
    <source>
        <dbReference type="ARBA" id="ARBA00022989"/>
    </source>
</evidence>
<evidence type="ECO:0000256" key="2">
    <source>
        <dbReference type="ARBA" id="ARBA00022475"/>
    </source>
</evidence>
<dbReference type="InterPro" id="IPR050297">
    <property type="entry name" value="LipidA_mod_glycosyltrf_83"/>
</dbReference>
<evidence type="ECO:0000256" key="1">
    <source>
        <dbReference type="ARBA" id="ARBA00004651"/>
    </source>
</evidence>
<gene>
    <name evidence="10" type="ORF">ACFSC7_13115</name>
</gene>
<keyword evidence="3 10" id="KW-0328">Glycosyltransferase</keyword>
<dbReference type="InterPro" id="IPR038731">
    <property type="entry name" value="RgtA/B/C-like"/>
</dbReference>
<evidence type="ECO:0000313" key="10">
    <source>
        <dbReference type="EMBL" id="MFD1696462.1"/>
    </source>
</evidence>
<evidence type="ECO:0000313" key="11">
    <source>
        <dbReference type="Proteomes" id="UP001597327"/>
    </source>
</evidence>
<keyword evidence="7 8" id="KW-0472">Membrane</keyword>
<feature type="transmembrane region" description="Helical" evidence="8">
    <location>
        <begin position="322"/>
        <end position="342"/>
    </location>
</feature>
<dbReference type="EC" id="2.4.-.-" evidence="10"/>
<keyword evidence="2" id="KW-1003">Cell membrane</keyword>
<keyword evidence="5 8" id="KW-0812">Transmembrane</keyword>
<dbReference type="RefSeq" id="WP_188318872.1">
    <property type="nucleotide sequence ID" value="NZ_JBHUFA010000004.1"/>
</dbReference>
<dbReference type="Pfam" id="PF13231">
    <property type="entry name" value="PMT_2"/>
    <property type="match status" value="1"/>
</dbReference>
<reference evidence="11" key="1">
    <citation type="journal article" date="2019" name="Int. J. Syst. Evol. Microbiol.">
        <title>The Global Catalogue of Microorganisms (GCM) 10K type strain sequencing project: providing services to taxonomists for standard genome sequencing and annotation.</title>
        <authorList>
            <consortium name="The Broad Institute Genomics Platform"/>
            <consortium name="The Broad Institute Genome Sequencing Center for Infectious Disease"/>
            <person name="Wu L."/>
            <person name="Ma J."/>
        </authorList>
    </citation>
    <scope>NUCLEOTIDE SEQUENCE [LARGE SCALE GENOMIC DNA]</scope>
    <source>
        <strain evidence="11">JCM 3369</strain>
    </source>
</reference>
<dbReference type="EMBL" id="JBHUFA010000004">
    <property type="protein sequence ID" value="MFD1696462.1"/>
    <property type="molecule type" value="Genomic_DNA"/>
</dbReference>
<sequence length="486" mass="52574">MQSPPHLLLLAIVMIGMIIRAPLLSRTSLWFDEAASWDQSRGTLGELISSVAADNYPPLHNLLLWVFIHGFGEAEYVLRLPSLLAGILSIWLAYKVGEALTDKGVGLATALILACSPMEIWFSGEARMYTLFSATGLLFLLATLRALACPAPGAALWSALATALFLHTHIYATFGVAGAGLGLAFMALLDPAGRRGILRLLLALIAGGALYLPWGIILLGRARSVVHDGFWIAEPNWRVIQAIAIHLGGSKEAILLLLGFAALSFIALVRPQAKSDEGEPSAQAQKPLWPAALPLLLGYTLLPPLAGYLASISLRPILYDRYLIATLPGLVLLACLGARALLPRGGPLLLSALLLTVTIPTMTETVLERRKPEFRDLARQYLAVIESSTDASAAAQSNPVYASNRETALPFSYYVQDVTSVHYLKGVIPPGLELPARFWLVLSHVNQQEHDALLASVPAPYRRTFESSGWGYGHGGVTLIRFERRD</sequence>
<protein>
    <submittedName>
        <fullName evidence="10">Glycosyltransferase family 39 protein</fullName>
        <ecNumber evidence="10">2.4.-.-</ecNumber>
    </submittedName>
</protein>
<comment type="caution">
    <text evidence="10">The sequence shown here is derived from an EMBL/GenBank/DDBJ whole genome shotgun (WGS) entry which is preliminary data.</text>
</comment>
<organism evidence="10 11">
    <name type="scientific">Roseibium aestuarii</name>
    <dbReference type="NCBI Taxonomy" id="2600299"/>
    <lineage>
        <taxon>Bacteria</taxon>
        <taxon>Pseudomonadati</taxon>
        <taxon>Pseudomonadota</taxon>
        <taxon>Alphaproteobacteria</taxon>
        <taxon>Hyphomicrobiales</taxon>
        <taxon>Stappiaceae</taxon>
        <taxon>Roseibium</taxon>
    </lineage>
</organism>
<keyword evidence="6 8" id="KW-1133">Transmembrane helix</keyword>
<proteinExistence type="predicted"/>
<evidence type="ECO:0000256" key="5">
    <source>
        <dbReference type="ARBA" id="ARBA00022692"/>
    </source>
</evidence>
<feature type="domain" description="Glycosyltransferase RgtA/B/C/D-like" evidence="9">
    <location>
        <begin position="57"/>
        <end position="210"/>
    </location>
</feature>
<comment type="subcellular location">
    <subcellularLocation>
        <location evidence="1">Cell membrane</location>
        <topology evidence="1">Multi-pass membrane protein</topology>
    </subcellularLocation>
</comment>
<feature type="transmembrane region" description="Helical" evidence="8">
    <location>
        <begin position="197"/>
        <end position="219"/>
    </location>
</feature>
<evidence type="ECO:0000256" key="3">
    <source>
        <dbReference type="ARBA" id="ARBA00022676"/>
    </source>
</evidence>